<evidence type="ECO:0000256" key="1">
    <source>
        <dbReference type="SAM" id="MobiDB-lite"/>
    </source>
</evidence>
<proteinExistence type="predicted"/>
<evidence type="ECO:0000313" key="2">
    <source>
        <dbReference type="EMBL" id="AWI78892.1"/>
    </source>
</evidence>
<accession>A0A2U8GYX4</accession>
<sequence>MADQTRHEAPVSAADAGAKADVSAGEGCARAQMASYARRPLPLPAAGGGRLYRLLRICRQWFGTGR</sequence>
<evidence type="ECO:0000313" key="3">
    <source>
        <dbReference type="Proteomes" id="UP000244902"/>
    </source>
</evidence>
<protein>
    <submittedName>
        <fullName evidence="2">Uncharacterized protein</fullName>
    </submittedName>
</protein>
<dbReference type="Proteomes" id="UP000244902">
    <property type="component" value="Chromosome"/>
</dbReference>
<name>A0A2U8GYX4_9RHOO</name>
<reference evidence="2 3" key="1">
    <citation type="submission" date="2017-06" db="EMBL/GenBank/DDBJ databases">
        <title>Azoarcus sp. TSNA42 complete genome sequence.</title>
        <authorList>
            <person name="Woo J.-H."/>
            <person name="Kim H.-S."/>
        </authorList>
    </citation>
    <scope>NUCLEOTIDE SEQUENCE [LARGE SCALE GENOMIC DNA]</scope>
    <source>
        <strain evidence="2 3">TSNA42</strain>
    </source>
</reference>
<feature type="region of interest" description="Disordered" evidence="1">
    <location>
        <begin position="1"/>
        <end position="20"/>
    </location>
</feature>
<dbReference type="RefSeq" id="WP_108971821.1">
    <property type="nucleotide sequence ID" value="NZ_CP022188.1"/>
</dbReference>
<dbReference type="EMBL" id="CP022188">
    <property type="protein sequence ID" value="AWI78892.1"/>
    <property type="molecule type" value="Genomic_DNA"/>
</dbReference>
<gene>
    <name evidence="2" type="ORF">CEW87_05670</name>
</gene>
<organism evidence="2 3">
    <name type="scientific">Parazoarcus communis</name>
    <dbReference type="NCBI Taxonomy" id="41977"/>
    <lineage>
        <taxon>Bacteria</taxon>
        <taxon>Pseudomonadati</taxon>
        <taxon>Pseudomonadota</taxon>
        <taxon>Betaproteobacteria</taxon>
        <taxon>Rhodocyclales</taxon>
        <taxon>Zoogloeaceae</taxon>
        <taxon>Parazoarcus</taxon>
    </lineage>
</organism>
<dbReference type="AlphaFoldDB" id="A0A2U8GYX4"/>
<feature type="compositionally biased region" description="Low complexity" evidence="1">
    <location>
        <begin position="10"/>
        <end position="20"/>
    </location>
</feature>